<dbReference type="InterPro" id="IPR013149">
    <property type="entry name" value="ADH-like_C"/>
</dbReference>
<dbReference type="SUPFAM" id="SSF51735">
    <property type="entry name" value="NAD(P)-binding Rossmann-fold domains"/>
    <property type="match status" value="1"/>
</dbReference>
<dbReference type="Pfam" id="PF08240">
    <property type="entry name" value="ADH_N"/>
    <property type="match status" value="1"/>
</dbReference>
<organism evidence="4 5">
    <name type="scientific">Gluconacetobacter tumulicola</name>
    <dbReference type="NCBI Taxonomy" id="1017177"/>
    <lineage>
        <taxon>Bacteria</taxon>
        <taxon>Pseudomonadati</taxon>
        <taxon>Pseudomonadota</taxon>
        <taxon>Alphaproteobacteria</taxon>
        <taxon>Acetobacterales</taxon>
        <taxon>Acetobacteraceae</taxon>
        <taxon>Gluconacetobacter</taxon>
    </lineage>
</organism>
<dbReference type="CDD" id="cd05276">
    <property type="entry name" value="p53_inducible_oxidoreductase"/>
    <property type="match status" value="1"/>
</dbReference>
<dbReference type="GO" id="GO:0070402">
    <property type="term" value="F:NADPH binding"/>
    <property type="evidence" value="ECO:0007669"/>
    <property type="project" value="TreeGrafter"/>
</dbReference>
<dbReference type="InterPro" id="IPR011032">
    <property type="entry name" value="GroES-like_sf"/>
</dbReference>
<name>A0A7W4P5W8_9PROT</name>
<evidence type="ECO:0000259" key="3">
    <source>
        <dbReference type="SMART" id="SM00829"/>
    </source>
</evidence>
<dbReference type="SUPFAM" id="SSF50129">
    <property type="entry name" value="GroES-like"/>
    <property type="match status" value="1"/>
</dbReference>
<gene>
    <name evidence="4" type="ORF">HLH29_04875</name>
</gene>
<dbReference type="GO" id="GO:0016651">
    <property type="term" value="F:oxidoreductase activity, acting on NAD(P)H"/>
    <property type="evidence" value="ECO:0007669"/>
    <property type="project" value="TreeGrafter"/>
</dbReference>
<comment type="caution">
    <text evidence="4">The sequence shown here is derived from an EMBL/GenBank/DDBJ whole genome shotgun (WGS) entry which is preliminary data.</text>
</comment>
<dbReference type="InterPro" id="IPR014189">
    <property type="entry name" value="Quinone_OxRdtase_PIG3"/>
</dbReference>
<dbReference type="RefSeq" id="WP_182964902.1">
    <property type="nucleotide sequence ID" value="NZ_BAABGC010000009.1"/>
</dbReference>
<evidence type="ECO:0000256" key="1">
    <source>
        <dbReference type="ARBA" id="ARBA00022857"/>
    </source>
</evidence>
<keyword evidence="2" id="KW-0560">Oxidoreductase</keyword>
<dbReference type="SMART" id="SM00829">
    <property type="entry name" value="PKS_ER"/>
    <property type="match status" value="1"/>
</dbReference>
<protein>
    <submittedName>
        <fullName evidence="4">NAD(P)H-quinone oxidoreductase</fullName>
    </submittedName>
</protein>
<dbReference type="InterPro" id="IPR013154">
    <property type="entry name" value="ADH-like_N"/>
</dbReference>
<feature type="domain" description="Enoyl reductase (ER)" evidence="3">
    <location>
        <begin position="10"/>
        <end position="324"/>
    </location>
</feature>
<dbReference type="Gene3D" id="3.40.50.720">
    <property type="entry name" value="NAD(P)-binding Rossmann-like Domain"/>
    <property type="match status" value="1"/>
</dbReference>
<reference evidence="4 5" key="1">
    <citation type="submission" date="2020-04" db="EMBL/GenBank/DDBJ databases">
        <title>Description of novel Gluconacetobacter.</title>
        <authorList>
            <person name="Sombolestani A."/>
        </authorList>
    </citation>
    <scope>NUCLEOTIDE SEQUENCE [LARGE SCALE GENOMIC DNA]</scope>
    <source>
        <strain evidence="4 5">LMG 27725</strain>
    </source>
</reference>
<dbReference type="InterPro" id="IPR020843">
    <property type="entry name" value="ER"/>
</dbReference>
<dbReference type="AlphaFoldDB" id="A0A7W4P5W8"/>
<dbReference type="Gene3D" id="3.90.180.10">
    <property type="entry name" value="Medium-chain alcohol dehydrogenases, catalytic domain"/>
    <property type="match status" value="1"/>
</dbReference>
<accession>A0A7W4P5W8</accession>
<dbReference type="PANTHER" id="PTHR48106:SF18">
    <property type="entry name" value="QUINONE OXIDOREDUCTASE PIG3"/>
    <property type="match status" value="1"/>
</dbReference>
<dbReference type="Pfam" id="PF00107">
    <property type="entry name" value="ADH_zinc_N"/>
    <property type="match status" value="1"/>
</dbReference>
<dbReference type="PANTHER" id="PTHR48106">
    <property type="entry name" value="QUINONE OXIDOREDUCTASE PIG3-RELATED"/>
    <property type="match status" value="1"/>
</dbReference>
<proteinExistence type="predicted"/>
<keyword evidence="5" id="KW-1185">Reference proteome</keyword>
<dbReference type="InterPro" id="IPR036291">
    <property type="entry name" value="NAD(P)-bd_dom_sf"/>
</dbReference>
<keyword evidence="1" id="KW-0521">NADP</keyword>
<evidence type="ECO:0000256" key="2">
    <source>
        <dbReference type="ARBA" id="ARBA00023002"/>
    </source>
</evidence>
<dbReference type="EMBL" id="JABEQL010000005">
    <property type="protein sequence ID" value="MBB2178512.1"/>
    <property type="molecule type" value="Genomic_DNA"/>
</dbReference>
<sequence>MRAVHYADFGPADVLRVEDAPFPILRPNDLIVRVHAAGVNRADILQRNGFYAGQHFGDSHLLGLELAGEVKAVGSDVTGFETGDRVMAIVGGGAYADDARVDQAMAVKIPASLTWIEGGAIMESFVTAVEVLHHLANITAGQTVLIHAAAGGIGSACVQLAAALGARVIATTSTVRAPDVQGLGADVVLDRQTELWESGVKAATDGRGVDAVIDFVGGSYLAPSLRSLREGGTLVQVGVLSDDADVVIPLNLVLHNHLRLLGTVMKSRTIAEKRDMIKRFKEIALPLFTSGALRPVVYATVPLQYAGEAHRMMEAGGGVGKIVLTCD</sequence>
<dbReference type="Proteomes" id="UP000525623">
    <property type="component" value="Unassembled WGS sequence"/>
</dbReference>
<evidence type="ECO:0000313" key="5">
    <source>
        <dbReference type="Proteomes" id="UP000525623"/>
    </source>
</evidence>
<evidence type="ECO:0000313" key="4">
    <source>
        <dbReference type="EMBL" id="MBB2178512.1"/>
    </source>
</evidence>